<dbReference type="GO" id="GO:0046872">
    <property type="term" value="F:metal ion binding"/>
    <property type="evidence" value="ECO:0007669"/>
    <property type="project" value="UniProtKB-KW"/>
</dbReference>
<dbReference type="SMART" id="SM00478">
    <property type="entry name" value="ENDO3c"/>
    <property type="match status" value="1"/>
</dbReference>
<name>A0A4P6JR12_KTERU</name>
<keyword evidence="2" id="KW-0479">Metal-binding</keyword>
<evidence type="ECO:0000256" key="3">
    <source>
        <dbReference type="ARBA" id="ARBA00023004"/>
    </source>
</evidence>
<accession>A0A4P6JR12</accession>
<keyword evidence="3" id="KW-0408">Iron</keyword>
<dbReference type="InterPro" id="IPR023170">
    <property type="entry name" value="HhH_base_excis_C"/>
</dbReference>
<dbReference type="InterPro" id="IPR003265">
    <property type="entry name" value="HhH-GPD_domain"/>
</dbReference>
<dbReference type="GO" id="GO:0140097">
    <property type="term" value="F:catalytic activity, acting on DNA"/>
    <property type="evidence" value="ECO:0007669"/>
    <property type="project" value="UniProtKB-ARBA"/>
</dbReference>
<reference evidence="6 7" key="1">
    <citation type="submission" date="2019-01" db="EMBL/GenBank/DDBJ databases">
        <title>Ktedonosporobacter rubrisoli SCAWS-G2.</title>
        <authorList>
            <person name="Huang Y."/>
            <person name="Yan B."/>
        </authorList>
    </citation>
    <scope>NUCLEOTIDE SEQUENCE [LARGE SCALE GENOMIC DNA]</scope>
    <source>
        <strain evidence="6 7">SCAWS-G2</strain>
    </source>
</reference>
<dbReference type="SMART" id="SM00525">
    <property type="entry name" value="FES"/>
    <property type="match status" value="1"/>
</dbReference>
<dbReference type="RefSeq" id="WP_129888940.1">
    <property type="nucleotide sequence ID" value="NZ_CP035758.1"/>
</dbReference>
<comment type="cofactor">
    <cofactor evidence="1">
        <name>[4Fe-4S] cluster</name>
        <dbReference type="ChEBI" id="CHEBI:49883"/>
    </cofactor>
</comment>
<dbReference type="AlphaFoldDB" id="A0A4P6JR12"/>
<dbReference type="Pfam" id="PF00730">
    <property type="entry name" value="HhH-GPD"/>
    <property type="match status" value="1"/>
</dbReference>
<dbReference type="Gene3D" id="1.10.1670.10">
    <property type="entry name" value="Helix-hairpin-Helix base-excision DNA repair enzymes (C-terminal)"/>
    <property type="match status" value="1"/>
</dbReference>
<evidence type="ECO:0000313" key="6">
    <source>
        <dbReference type="EMBL" id="QBD77887.1"/>
    </source>
</evidence>
<dbReference type="OrthoDB" id="9802365at2"/>
<sequence length="242" mass="26633">MATSIIPTIHLTRVYDLLLDTYGTPVNEPDYDPLGGLIGTILSQHTSDINSERAYKKLIGTFPTWEEVRDAPTYQVAEAIKSGGLANIKSVRIQDVLHTLTEQQAQQGGSKALAEYLSDELAQRATEEAWRYLQQLPGVGPKTAACVLMFHLDRPALPIDTHVHRTSQRLGLIGPKVNANQAHILLARVTPAEWVYPLHVNLITHGRQICHAQRPECGRCSLYHACAYVGSVNAQETAVPVS</sequence>
<dbReference type="InterPro" id="IPR003651">
    <property type="entry name" value="Endonuclease3_FeS-loop_motif"/>
</dbReference>
<dbReference type="EMBL" id="CP035758">
    <property type="protein sequence ID" value="QBD77887.1"/>
    <property type="molecule type" value="Genomic_DNA"/>
</dbReference>
<dbReference type="InterPro" id="IPR011257">
    <property type="entry name" value="DNA_glycosylase"/>
</dbReference>
<dbReference type="GO" id="GO:0016787">
    <property type="term" value="F:hydrolase activity"/>
    <property type="evidence" value="ECO:0007669"/>
    <property type="project" value="UniProtKB-ARBA"/>
</dbReference>
<keyword evidence="6" id="KW-0378">Hydrolase</keyword>
<keyword evidence="6" id="KW-0540">Nuclease</keyword>
<dbReference type="Proteomes" id="UP000290365">
    <property type="component" value="Chromosome"/>
</dbReference>
<dbReference type="GO" id="GO:0006284">
    <property type="term" value="P:base-excision repair"/>
    <property type="evidence" value="ECO:0007669"/>
    <property type="project" value="InterPro"/>
</dbReference>
<feature type="domain" description="HhH-GPD" evidence="5">
    <location>
        <begin position="42"/>
        <end position="208"/>
    </location>
</feature>
<dbReference type="GO" id="GO:0051539">
    <property type="term" value="F:4 iron, 4 sulfur cluster binding"/>
    <property type="evidence" value="ECO:0007669"/>
    <property type="project" value="InterPro"/>
</dbReference>
<dbReference type="PANTHER" id="PTHR47203">
    <property type="match status" value="1"/>
</dbReference>
<evidence type="ECO:0000256" key="1">
    <source>
        <dbReference type="ARBA" id="ARBA00001966"/>
    </source>
</evidence>
<dbReference type="PIRSF" id="PIRSF001435">
    <property type="entry name" value="Nth"/>
    <property type="match status" value="1"/>
</dbReference>
<evidence type="ECO:0000256" key="2">
    <source>
        <dbReference type="ARBA" id="ARBA00022723"/>
    </source>
</evidence>
<gene>
    <name evidence="6" type="ORF">EPA93_18565</name>
</gene>
<dbReference type="KEGG" id="kbs:EPA93_18565"/>
<evidence type="ECO:0000313" key="7">
    <source>
        <dbReference type="Proteomes" id="UP000290365"/>
    </source>
</evidence>
<dbReference type="GO" id="GO:0004519">
    <property type="term" value="F:endonuclease activity"/>
    <property type="evidence" value="ECO:0007669"/>
    <property type="project" value="UniProtKB-KW"/>
</dbReference>
<dbReference type="Gene3D" id="1.10.340.30">
    <property type="entry name" value="Hypothetical protein, domain 2"/>
    <property type="match status" value="1"/>
</dbReference>
<organism evidence="6 7">
    <name type="scientific">Ktedonosporobacter rubrisoli</name>
    <dbReference type="NCBI Taxonomy" id="2509675"/>
    <lineage>
        <taxon>Bacteria</taxon>
        <taxon>Bacillati</taxon>
        <taxon>Chloroflexota</taxon>
        <taxon>Ktedonobacteria</taxon>
        <taxon>Ktedonobacterales</taxon>
        <taxon>Ktedonosporobacteraceae</taxon>
        <taxon>Ktedonosporobacter</taxon>
    </lineage>
</organism>
<evidence type="ECO:0000256" key="4">
    <source>
        <dbReference type="ARBA" id="ARBA00023014"/>
    </source>
</evidence>
<protein>
    <submittedName>
        <fullName evidence="6">Endonuclease III</fullName>
    </submittedName>
</protein>
<keyword evidence="6" id="KW-0255">Endonuclease</keyword>
<evidence type="ECO:0000259" key="5">
    <source>
        <dbReference type="SMART" id="SM00478"/>
    </source>
</evidence>
<proteinExistence type="predicted"/>
<keyword evidence="7" id="KW-1185">Reference proteome</keyword>
<dbReference type="PANTHER" id="PTHR47203:SF1">
    <property type="entry name" value="HYPOTHETICAL BASE EXCISION DNA REPAIR PROTEIN (EUROFUNG)"/>
    <property type="match status" value="1"/>
</dbReference>
<keyword evidence="4" id="KW-0411">Iron-sulfur</keyword>
<dbReference type="SUPFAM" id="SSF48150">
    <property type="entry name" value="DNA-glycosylase"/>
    <property type="match status" value="1"/>
</dbReference>
<dbReference type="CDD" id="cd00056">
    <property type="entry name" value="ENDO3c"/>
    <property type="match status" value="1"/>
</dbReference>